<protein>
    <submittedName>
        <fullName evidence="2">Uncharacterized protein</fullName>
    </submittedName>
</protein>
<feature type="region of interest" description="Disordered" evidence="1">
    <location>
        <begin position="53"/>
        <end position="106"/>
    </location>
</feature>
<accession>A0A9X9QA59</accession>
<dbReference type="AlphaFoldDB" id="A0A9X9QA59"/>
<organism evidence="2 3">
    <name type="scientific">Gulo gulo</name>
    <name type="common">Wolverine</name>
    <name type="synonym">Gluton</name>
    <dbReference type="NCBI Taxonomy" id="48420"/>
    <lineage>
        <taxon>Eukaryota</taxon>
        <taxon>Metazoa</taxon>
        <taxon>Chordata</taxon>
        <taxon>Craniata</taxon>
        <taxon>Vertebrata</taxon>
        <taxon>Euteleostomi</taxon>
        <taxon>Mammalia</taxon>
        <taxon>Eutheria</taxon>
        <taxon>Laurasiatheria</taxon>
        <taxon>Carnivora</taxon>
        <taxon>Caniformia</taxon>
        <taxon>Musteloidea</taxon>
        <taxon>Mustelidae</taxon>
        <taxon>Guloninae</taxon>
        <taxon>Gulo</taxon>
    </lineage>
</organism>
<keyword evidence="3" id="KW-1185">Reference proteome</keyword>
<comment type="caution">
    <text evidence="2">The sequence shown here is derived from an EMBL/GenBank/DDBJ whole genome shotgun (WGS) entry which is preliminary data.</text>
</comment>
<evidence type="ECO:0000256" key="1">
    <source>
        <dbReference type="SAM" id="MobiDB-lite"/>
    </source>
</evidence>
<sequence>GPLAPVDPTPAGPASPQAPSWLLSWAWAWASWLPWRPHWRCFCTTEPGGCPPVETASGPLSRRSTPTPTPLWPRSEPRLEQLVLPPPAGGPEGLLDTEGLWGAPTRRPPCPITPPTPHRFRCSWPAPRALLRMPCILPAQGGPPNK</sequence>
<evidence type="ECO:0000313" key="2">
    <source>
        <dbReference type="EMBL" id="VCX41651.1"/>
    </source>
</evidence>
<name>A0A9X9QA59_GULGU</name>
<reference evidence="2 3" key="1">
    <citation type="submission" date="2018-10" db="EMBL/GenBank/DDBJ databases">
        <authorList>
            <person name="Ekblom R."/>
            <person name="Jareborg N."/>
        </authorList>
    </citation>
    <scope>NUCLEOTIDE SEQUENCE [LARGE SCALE GENOMIC DNA]</scope>
    <source>
        <tissue evidence="2">Muscle</tissue>
    </source>
</reference>
<proteinExistence type="predicted"/>
<gene>
    <name evidence="2" type="ORF">BN2614_LOCUS8</name>
</gene>
<dbReference type="Proteomes" id="UP000269945">
    <property type="component" value="Unassembled WGS sequence"/>
</dbReference>
<evidence type="ECO:0000313" key="3">
    <source>
        <dbReference type="Proteomes" id="UP000269945"/>
    </source>
</evidence>
<feature type="non-terminal residue" evidence="2">
    <location>
        <position position="146"/>
    </location>
</feature>
<dbReference type="EMBL" id="CYRY02046068">
    <property type="protein sequence ID" value="VCX41651.1"/>
    <property type="molecule type" value="Genomic_DNA"/>
</dbReference>